<accession>A0A2I1DCE2</accession>
<dbReference type="Proteomes" id="UP000234254">
    <property type="component" value="Unassembled WGS sequence"/>
</dbReference>
<reference evidence="2" key="1">
    <citation type="submission" date="2016-12" db="EMBL/GenBank/DDBJ databases">
        <title>The genomes of Aspergillus section Nigri reveals drivers in fungal speciation.</title>
        <authorList>
            <consortium name="DOE Joint Genome Institute"/>
            <person name="Vesth T.C."/>
            <person name="Nybo J."/>
            <person name="Theobald S."/>
            <person name="Brandl J."/>
            <person name="Frisvad J.C."/>
            <person name="Nielsen K.F."/>
            <person name="Lyhne E.K."/>
            <person name="Kogle M.E."/>
            <person name="Kuo A."/>
            <person name="Riley R."/>
            <person name="Clum A."/>
            <person name="Nolan M."/>
            <person name="Lipzen A."/>
            <person name="Salamov A."/>
            <person name="Henrissat B."/>
            <person name="Wiebenga A."/>
            <person name="De vries R.P."/>
            <person name="Grigoriev I.V."/>
            <person name="Mortensen U.H."/>
            <person name="Andersen M.R."/>
            <person name="Baker S.E."/>
        </authorList>
    </citation>
    <scope>NUCLEOTIDE SEQUENCE</scope>
    <source>
        <strain evidence="2">IBT 28561</strain>
    </source>
</reference>
<keyword evidence="3" id="KW-1185">Reference proteome</keyword>
<proteinExistence type="predicted"/>
<organism evidence="2 3">
    <name type="scientific">Aspergillus campestris (strain IBT 28561)</name>
    <dbReference type="NCBI Taxonomy" id="1392248"/>
    <lineage>
        <taxon>Eukaryota</taxon>
        <taxon>Fungi</taxon>
        <taxon>Dikarya</taxon>
        <taxon>Ascomycota</taxon>
        <taxon>Pezizomycotina</taxon>
        <taxon>Eurotiomycetes</taxon>
        <taxon>Eurotiomycetidae</taxon>
        <taxon>Eurotiales</taxon>
        <taxon>Aspergillaceae</taxon>
        <taxon>Aspergillus</taxon>
        <taxon>Aspergillus subgen. Circumdati</taxon>
    </lineage>
</organism>
<dbReference type="VEuPathDB" id="FungiDB:P168DRAFT_288011"/>
<evidence type="ECO:0000313" key="3">
    <source>
        <dbReference type="Proteomes" id="UP000234254"/>
    </source>
</evidence>
<dbReference type="RefSeq" id="XP_024696141.1">
    <property type="nucleotide sequence ID" value="XM_024836698.1"/>
</dbReference>
<dbReference type="AlphaFoldDB" id="A0A2I1DCE2"/>
<dbReference type="OrthoDB" id="4526786at2759"/>
<sequence>MPWEGTSPNCGKDSTPIGTTRGHDPQYKLVASTQHQSVGTHGGLDECKSTYGETCWSGWKTLWCQSDEE</sequence>
<gene>
    <name evidence="2" type="ORF">P168DRAFT_288011</name>
</gene>
<protein>
    <submittedName>
        <fullName evidence="2">Uncharacterized protein</fullName>
    </submittedName>
</protein>
<evidence type="ECO:0000313" key="2">
    <source>
        <dbReference type="EMBL" id="PKY07547.1"/>
    </source>
</evidence>
<comment type="caution">
    <text evidence="2">The sequence shown here is derived from an EMBL/GenBank/DDBJ whole genome shotgun (WGS) entry which is preliminary data.</text>
</comment>
<dbReference type="EMBL" id="MSFM01000002">
    <property type="protein sequence ID" value="PKY07547.1"/>
    <property type="molecule type" value="Genomic_DNA"/>
</dbReference>
<name>A0A2I1DCE2_ASPC2</name>
<feature type="region of interest" description="Disordered" evidence="1">
    <location>
        <begin position="1"/>
        <end position="24"/>
    </location>
</feature>
<dbReference type="GeneID" id="36544222"/>
<evidence type="ECO:0000256" key="1">
    <source>
        <dbReference type="SAM" id="MobiDB-lite"/>
    </source>
</evidence>